<name>A0A8J7DYS9_9CYAN</name>
<dbReference type="RefSeq" id="WP_194031086.1">
    <property type="nucleotide sequence ID" value="NZ_JADEWZ010000035.1"/>
</dbReference>
<gene>
    <name evidence="2" type="ORF">IQ249_19045</name>
</gene>
<dbReference type="AlphaFoldDB" id="A0A8J7DYS9"/>
<dbReference type="SUPFAM" id="SSF51182">
    <property type="entry name" value="RmlC-like cupins"/>
    <property type="match status" value="1"/>
</dbReference>
<dbReference type="Proteomes" id="UP000654482">
    <property type="component" value="Unassembled WGS sequence"/>
</dbReference>
<evidence type="ECO:0000259" key="1">
    <source>
        <dbReference type="Pfam" id="PF07883"/>
    </source>
</evidence>
<evidence type="ECO:0000313" key="3">
    <source>
        <dbReference type="Proteomes" id="UP000654482"/>
    </source>
</evidence>
<sequence length="103" mass="11874">MKNIFEGLPKNLGEEVFEILAKSETVKIERIISKGHTSPKIGWYDPESSEWVIVLKGEAILLFEDNEAVRLTEGSYINIPPHKKHRVDWTDPNSETIWLAVHY</sequence>
<keyword evidence="3" id="KW-1185">Reference proteome</keyword>
<comment type="caution">
    <text evidence="2">The sequence shown here is derived from an EMBL/GenBank/DDBJ whole genome shotgun (WGS) entry which is preliminary data.</text>
</comment>
<feature type="domain" description="Cupin type-2" evidence="1">
    <location>
        <begin position="45"/>
        <end position="101"/>
    </location>
</feature>
<dbReference type="InterPro" id="IPR011051">
    <property type="entry name" value="RmlC_Cupin_sf"/>
</dbReference>
<reference evidence="2" key="1">
    <citation type="submission" date="2020-10" db="EMBL/GenBank/DDBJ databases">
        <authorList>
            <person name="Castelo-Branco R."/>
            <person name="Eusebio N."/>
            <person name="Adriana R."/>
            <person name="Vieira A."/>
            <person name="Brugerolle De Fraissinette N."/>
            <person name="Rezende De Castro R."/>
            <person name="Schneider M.P."/>
            <person name="Vasconcelos V."/>
            <person name="Leao P.N."/>
        </authorList>
    </citation>
    <scope>NUCLEOTIDE SEQUENCE</scope>
    <source>
        <strain evidence="2">LEGE 07157</strain>
    </source>
</reference>
<accession>A0A8J7DYS9</accession>
<dbReference type="InterPro" id="IPR014710">
    <property type="entry name" value="RmlC-like_jellyroll"/>
</dbReference>
<dbReference type="CDD" id="cd06981">
    <property type="entry name" value="cupin_reut_a1446"/>
    <property type="match status" value="1"/>
</dbReference>
<organism evidence="2 3">
    <name type="scientific">Lusitaniella coriacea LEGE 07157</name>
    <dbReference type="NCBI Taxonomy" id="945747"/>
    <lineage>
        <taxon>Bacteria</taxon>
        <taxon>Bacillati</taxon>
        <taxon>Cyanobacteriota</taxon>
        <taxon>Cyanophyceae</taxon>
        <taxon>Spirulinales</taxon>
        <taxon>Lusitaniellaceae</taxon>
        <taxon>Lusitaniella</taxon>
    </lineage>
</organism>
<evidence type="ECO:0000313" key="2">
    <source>
        <dbReference type="EMBL" id="MBE9117999.1"/>
    </source>
</evidence>
<dbReference type="Pfam" id="PF07883">
    <property type="entry name" value="Cupin_2"/>
    <property type="match status" value="1"/>
</dbReference>
<dbReference type="InterPro" id="IPR013096">
    <property type="entry name" value="Cupin_2"/>
</dbReference>
<dbReference type="EMBL" id="JADEWZ010000035">
    <property type="protein sequence ID" value="MBE9117999.1"/>
    <property type="molecule type" value="Genomic_DNA"/>
</dbReference>
<proteinExistence type="predicted"/>
<dbReference type="Gene3D" id="2.60.120.10">
    <property type="entry name" value="Jelly Rolls"/>
    <property type="match status" value="1"/>
</dbReference>
<protein>
    <submittedName>
        <fullName evidence="2">Cupin domain-containing protein</fullName>
    </submittedName>
</protein>